<name>A0A7D6ZCK5_9NOCA</name>
<dbReference type="KEGG" id="nhu:H0264_19730"/>
<comment type="subcellular location">
    <subcellularLocation>
        <location evidence="1">Secreted</location>
        <location evidence="1">Cell wall</location>
    </subcellularLocation>
</comment>
<keyword evidence="3" id="KW-0964">Secreted</keyword>
<comment type="catalytic activity">
    <reaction evidence="6">
        <text>a (3R)-hydroxyacyl-[ACP] + NADP(+) = a 3-oxoacyl-[ACP] + NADPH + H(+)</text>
        <dbReference type="Rhea" id="RHEA:17397"/>
        <dbReference type="Rhea" id="RHEA-COMP:9916"/>
        <dbReference type="Rhea" id="RHEA-COMP:9945"/>
        <dbReference type="ChEBI" id="CHEBI:15378"/>
        <dbReference type="ChEBI" id="CHEBI:57783"/>
        <dbReference type="ChEBI" id="CHEBI:58349"/>
        <dbReference type="ChEBI" id="CHEBI:78776"/>
        <dbReference type="ChEBI" id="CHEBI:78827"/>
        <dbReference type="EC" id="1.1.1.100"/>
    </reaction>
    <physiologicalReaction direction="right-to-left" evidence="6">
        <dbReference type="Rhea" id="RHEA:17399"/>
    </physiologicalReaction>
</comment>
<keyword evidence="9" id="KW-1185">Reference proteome</keyword>
<dbReference type="FunFam" id="3.40.50.720:FF:000173">
    <property type="entry name" value="3-oxoacyl-[acyl-carrier protein] reductase"/>
    <property type="match status" value="1"/>
</dbReference>
<evidence type="ECO:0000256" key="6">
    <source>
        <dbReference type="ARBA" id="ARBA00047400"/>
    </source>
</evidence>
<dbReference type="GO" id="GO:0004316">
    <property type="term" value="F:3-oxoacyl-[acyl-carrier-protein] reductase (NADPH) activity"/>
    <property type="evidence" value="ECO:0007669"/>
    <property type="project" value="UniProtKB-EC"/>
</dbReference>
<evidence type="ECO:0000256" key="5">
    <source>
        <dbReference type="ARBA" id="ARBA00040781"/>
    </source>
</evidence>
<dbReference type="InterPro" id="IPR057326">
    <property type="entry name" value="KR_dom"/>
</dbReference>
<dbReference type="Proteomes" id="UP000515512">
    <property type="component" value="Chromosome"/>
</dbReference>
<dbReference type="CDD" id="cd05233">
    <property type="entry name" value="SDR_c"/>
    <property type="match status" value="1"/>
</dbReference>
<proteinExistence type="inferred from homology"/>
<dbReference type="AlphaFoldDB" id="A0A7D6ZCK5"/>
<reference evidence="8 9" key="1">
    <citation type="submission" date="2020-07" db="EMBL/GenBank/DDBJ databases">
        <authorList>
            <person name="Zhuang K."/>
            <person name="Ran Y."/>
        </authorList>
    </citation>
    <scope>NUCLEOTIDE SEQUENCE [LARGE SCALE GENOMIC DNA]</scope>
    <source>
        <strain evidence="8 9">WCH-YHL-001</strain>
    </source>
</reference>
<protein>
    <recommendedName>
        <fullName evidence="5">3-oxoacyl-[acyl-carrier-protein] reductase MabA</fullName>
    </recommendedName>
</protein>
<dbReference type="SMART" id="SM00822">
    <property type="entry name" value="PKS_KR"/>
    <property type="match status" value="1"/>
</dbReference>
<evidence type="ECO:0000256" key="4">
    <source>
        <dbReference type="ARBA" id="ARBA00023002"/>
    </source>
</evidence>
<dbReference type="Gene3D" id="3.40.50.720">
    <property type="entry name" value="NAD(P)-binding Rossmann-like Domain"/>
    <property type="match status" value="1"/>
</dbReference>
<gene>
    <name evidence="8" type="ORF">H0264_19730</name>
</gene>
<dbReference type="PANTHER" id="PTHR42879:SF2">
    <property type="entry name" value="3-OXOACYL-[ACYL-CARRIER-PROTEIN] REDUCTASE FABG"/>
    <property type="match status" value="1"/>
</dbReference>
<organism evidence="8 9">
    <name type="scientific">Nocardia huaxiensis</name>
    <dbReference type="NCBI Taxonomy" id="2755382"/>
    <lineage>
        <taxon>Bacteria</taxon>
        <taxon>Bacillati</taxon>
        <taxon>Actinomycetota</taxon>
        <taxon>Actinomycetes</taxon>
        <taxon>Mycobacteriales</taxon>
        <taxon>Nocardiaceae</taxon>
        <taxon>Nocardia</taxon>
    </lineage>
</organism>
<sequence>MRIVSANASVAVGENGTAGERHDDAAREHRRGAALITGAAGDIGRAVAEVLVAAGRDVVIADIDLDAAAQAACELGPKATAVQLDLANADSIASTAQAVHGSISALVHCAGLAIVEPFLTSSVAHWDAMHEVNLRGPMLLTQALLPGLLETHSARIVFVSSDGARAGAGGEAAYAASKSGLFGFAKSLAREVARHQVTVNVVCPGPIEGQMVARTMADHPGALAALEKAIPMKRLGRPEEVAALIAWLASPAAGYITGQLISVSGGITMQ</sequence>
<evidence type="ECO:0000259" key="7">
    <source>
        <dbReference type="SMART" id="SM00822"/>
    </source>
</evidence>
<evidence type="ECO:0000256" key="3">
    <source>
        <dbReference type="ARBA" id="ARBA00022512"/>
    </source>
</evidence>
<dbReference type="InterPro" id="IPR002347">
    <property type="entry name" value="SDR_fam"/>
</dbReference>
<dbReference type="PRINTS" id="PR00081">
    <property type="entry name" value="GDHRDH"/>
</dbReference>
<keyword evidence="4" id="KW-0560">Oxidoreductase</keyword>
<comment type="similarity">
    <text evidence="2">Belongs to the short-chain dehydrogenases/reductases (SDR) family.</text>
</comment>
<dbReference type="InterPro" id="IPR036291">
    <property type="entry name" value="NAD(P)-bd_dom_sf"/>
</dbReference>
<evidence type="ECO:0000256" key="2">
    <source>
        <dbReference type="ARBA" id="ARBA00006484"/>
    </source>
</evidence>
<dbReference type="PRINTS" id="PR00080">
    <property type="entry name" value="SDRFAMILY"/>
</dbReference>
<accession>A0A7D6ZCK5</accession>
<feature type="domain" description="Ketoreductase" evidence="7">
    <location>
        <begin position="32"/>
        <end position="210"/>
    </location>
</feature>
<dbReference type="GO" id="GO:0032787">
    <property type="term" value="P:monocarboxylic acid metabolic process"/>
    <property type="evidence" value="ECO:0007669"/>
    <property type="project" value="UniProtKB-ARBA"/>
</dbReference>
<evidence type="ECO:0000313" key="8">
    <source>
        <dbReference type="EMBL" id="QLY27699.1"/>
    </source>
</evidence>
<keyword evidence="3" id="KW-0134">Cell wall</keyword>
<dbReference type="EMBL" id="CP059399">
    <property type="protein sequence ID" value="QLY27699.1"/>
    <property type="molecule type" value="Genomic_DNA"/>
</dbReference>
<dbReference type="SUPFAM" id="SSF51735">
    <property type="entry name" value="NAD(P)-binding Rossmann-fold domains"/>
    <property type="match status" value="1"/>
</dbReference>
<evidence type="ECO:0000313" key="9">
    <source>
        <dbReference type="Proteomes" id="UP000515512"/>
    </source>
</evidence>
<dbReference type="InterPro" id="IPR020904">
    <property type="entry name" value="Sc_DH/Rdtase_CS"/>
</dbReference>
<dbReference type="PANTHER" id="PTHR42879">
    <property type="entry name" value="3-OXOACYL-(ACYL-CARRIER-PROTEIN) REDUCTASE"/>
    <property type="match status" value="1"/>
</dbReference>
<dbReference type="Pfam" id="PF13561">
    <property type="entry name" value="adh_short_C2"/>
    <property type="match status" value="1"/>
</dbReference>
<dbReference type="InterPro" id="IPR050259">
    <property type="entry name" value="SDR"/>
</dbReference>
<evidence type="ECO:0000256" key="1">
    <source>
        <dbReference type="ARBA" id="ARBA00004191"/>
    </source>
</evidence>
<dbReference type="PROSITE" id="PS00061">
    <property type="entry name" value="ADH_SHORT"/>
    <property type="match status" value="1"/>
</dbReference>